<dbReference type="InterPro" id="IPR000385">
    <property type="entry name" value="MoaA_NifB_PqqE_Fe-S-bd_CS"/>
</dbReference>
<evidence type="ECO:0000256" key="3">
    <source>
        <dbReference type="ARBA" id="ARBA00022691"/>
    </source>
</evidence>
<evidence type="ECO:0000313" key="9">
    <source>
        <dbReference type="EMBL" id="VAX32190.1"/>
    </source>
</evidence>
<dbReference type="SUPFAM" id="SSF102114">
    <property type="entry name" value="Radical SAM enzymes"/>
    <property type="match status" value="1"/>
</dbReference>
<dbReference type="PIRSF" id="PIRSF037420">
    <property type="entry name" value="PQQ_syn_pqqE"/>
    <property type="match status" value="1"/>
</dbReference>
<dbReference type="InterPro" id="IPR023885">
    <property type="entry name" value="4Fe4S-binding_SPASM_dom"/>
</dbReference>
<dbReference type="SFLD" id="SFLDG01386">
    <property type="entry name" value="main_SPASM_domain-containing"/>
    <property type="match status" value="1"/>
</dbReference>
<dbReference type="Gene3D" id="3.20.20.70">
    <property type="entry name" value="Aldolase class I"/>
    <property type="match status" value="1"/>
</dbReference>
<evidence type="ECO:0000256" key="4">
    <source>
        <dbReference type="ARBA" id="ARBA00022723"/>
    </source>
</evidence>
<dbReference type="SFLD" id="SFLDS00029">
    <property type="entry name" value="Radical_SAM"/>
    <property type="match status" value="1"/>
</dbReference>
<reference evidence="9" key="1">
    <citation type="submission" date="2018-06" db="EMBL/GenBank/DDBJ databases">
        <authorList>
            <person name="Zhirakovskaya E."/>
        </authorList>
    </citation>
    <scope>NUCLEOTIDE SEQUENCE</scope>
</reference>
<dbReference type="PROSITE" id="PS51918">
    <property type="entry name" value="RADICAL_SAM"/>
    <property type="match status" value="1"/>
</dbReference>
<dbReference type="GO" id="GO:0046872">
    <property type="term" value="F:metal ion binding"/>
    <property type="evidence" value="ECO:0007669"/>
    <property type="project" value="UniProtKB-KW"/>
</dbReference>
<comment type="similarity">
    <text evidence="7">Belongs to the radical SAM superfamily. Anaerobic sulfatase-maturating enzyme family.</text>
</comment>
<proteinExistence type="inferred from homology"/>
<dbReference type="PROSITE" id="PS01305">
    <property type="entry name" value="MOAA_NIFB_PQQE"/>
    <property type="match status" value="1"/>
</dbReference>
<evidence type="ECO:0000256" key="6">
    <source>
        <dbReference type="ARBA" id="ARBA00023014"/>
    </source>
</evidence>
<gene>
    <name evidence="9" type="ORF">MNBD_NITROSPIRAE03-1595</name>
</gene>
<evidence type="ECO:0000259" key="8">
    <source>
        <dbReference type="PROSITE" id="PS51918"/>
    </source>
</evidence>
<dbReference type="InterPro" id="IPR017200">
    <property type="entry name" value="PqqE-like"/>
</dbReference>
<dbReference type="GO" id="GO:0051539">
    <property type="term" value="F:4 iron, 4 sulfur cluster binding"/>
    <property type="evidence" value="ECO:0007669"/>
    <property type="project" value="UniProtKB-KW"/>
</dbReference>
<dbReference type="InterPro" id="IPR007197">
    <property type="entry name" value="rSAM"/>
</dbReference>
<evidence type="ECO:0000256" key="2">
    <source>
        <dbReference type="ARBA" id="ARBA00022485"/>
    </source>
</evidence>
<keyword evidence="3" id="KW-0949">S-adenosyl-L-methionine</keyword>
<dbReference type="PANTHER" id="PTHR43273:SF3">
    <property type="entry name" value="ANAEROBIC SULFATASE-MATURATING ENZYME HOMOLOG ASLB-RELATED"/>
    <property type="match status" value="1"/>
</dbReference>
<sequence>MPAEGVRFLVLLLTERCNLRCCYCYVDAIGTGMDMPRESAFRAIDKLASGSAATVELSGGEPLLRFDLIREVVEYGYSVNSKLRFALQTNAILLDREKISYLVTHRVGLGISLDGVPEVNDSLRGRSKEVLLALGMMDELGIGVNITVVLTRRNIGSFLQFLLFCAGFSCVRMINLDILRPIGRASGRDLIPQRGQIADMVREMFDVLAFINERRYIPLKIREIEQAFRRRNDREIRPYCYGAAGEAAAVTPDGSLYPCASLVGMSKYRAGSVWDQDTPQLDGLVQSGLSPQRCMQCETGSVCRGGCPSRRLSHTGNLGDICDVECHMRKEISRRIEE</sequence>
<feature type="domain" description="Radical SAM core" evidence="8">
    <location>
        <begin position="3"/>
        <end position="220"/>
    </location>
</feature>
<organism evidence="9">
    <name type="scientific">hydrothermal vent metagenome</name>
    <dbReference type="NCBI Taxonomy" id="652676"/>
    <lineage>
        <taxon>unclassified sequences</taxon>
        <taxon>metagenomes</taxon>
        <taxon>ecological metagenomes</taxon>
    </lineage>
</organism>
<dbReference type="InterPro" id="IPR023867">
    <property type="entry name" value="Sulphatase_maturase_rSAM"/>
</dbReference>
<evidence type="ECO:0000256" key="1">
    <source>
        <dbReference type="ARBA" id="ARBA00001966"/>
    </source>
</evidence>
<dbReference type="SFLD" id="SFLDG01067">
    <property type="entry name" value="SPASM/twitch_domain_containing"/>
    <property type="match status" value="1"/>
</dbReference>
<dbReference type="AlphaFoldDB" id="A0A3B1DBF3"/>
<dbReference type="NCBIfam" id="TIGR04085">
    <property type="entry name" value="rSAM_more_4Fe4S"/>
    <property type="match status" value="1"/>
</dbReference>
<keyword evidence="2" id="KW-0004">4Fe-4S</keyword>
<protein>
    <recommendedName>
        <fullName evidence="8">Radical SAM core domain-containing protein</fullName>
    </recommendedName>
</protein>
<dbReference type="InterPro" id="IPR013785">
    <property type="entry name" value="Aldolase_TIM"/>
</dbReference>
<dbReference type="PANTHER" id="PTHR43273">
    <property type="entry name" value="ANAEROBIC SULFATASE-MATURATING ENZYME HOMOLOG ASLB-RELATED"/>
    <property type="match status" value="1"/>
</dbReference>
<keyword evidence="5" id="KW-0408">Iron</keyword>
<comment type="cofactor">
    <cofactor evidence="1">
        <name>[4Fe-4S] cluster</name>
        <dbReference type="ChEBI" id="CHEBI:49883"/>
    </cofactor>
</comment>
<keyword evidence="4" id="KW-0479">Metal-binding</keyword>
<dbReference type="EMBL" id="UOGI01000132">
    <property type="protein sequence ID" value="VAX32190.1"/>
    <property type="molecule type" value="Genomic_DNA"/>
</dbReference>
<dbReference type="CDD" id="cd01335">
    <property type="entry name" value="Radical_SAM"/>
    <property type="match status" value="1"/>
</dbReference>
<dbReference type="Pfam" id="PF04055">
    <property type="entry name" value="Radical_SAM"/>
    <property type="match status" value="1"/>
</dbReference>
<keyword evidence="6" id="KW-0411">Iron-sulfur</keyword>
<evidence type="ECO:0000256" key="5">
    <source>
        <dbReference type="ARBA" id="ARBA00023004"/>
    </source>
</evidence>
<dbReference type="InterPro" id="IPR058240">
    <property type="entry name" value="rSAM_sf"/>
</dbReference>
<dbReference type="SFLD" id="SFLDG01384">
    <property type="entry name" value="thioether_bond_formation_requi"/>
    <property type="match status" value="1"/>
</dbReference>
<evidence type="ECO:0000256" key="7">
    <source>
        <dbReference type="ARBA" id="ARBA00023601"/>
    </source>
</evidence>
<name>A0A3B1DBF3_9ZZZZ</name>
<dbReference type="GO" id="GO:0016491">
    <property type="term" value="F:oxidoreductase activity"/>
    <property type="evidence" value="ECO:0007669"/>
    <property type="project" value="InterPro"/>
</dbReference>
<accession>A0A3B1DBF3</accession>